<feature type="domain" description="Ig-like" evidence="4">
    <location>
        <begin position="1"/>
        <end position="72"/>
    </location>
</feature>
<evidence type="ECO:0000256" key="2">
    <source>
        <dbReference type="ARBA" id="ARBA00023130"/>
    </source>
</evidence>
<organism evidence="5 6">
    <name type="scientific">Daphoenositta chrysoptera</name>
    <name type="common">varied sittella</name>
    <dbReference type="NCBI Taxonomy" id="254528"/>
    <lineage>
        <taxon>Eukaryota</taxon>
        <taxon>Metazoa</taxon>
        <taxon>Chordata</taxon>
        <taxon>Craniata</taxon>
        <taxon>Vertebrata</taxon>
        <taxon>Euteleostomi</taxon>
        <taxon>Archelosauria</taxon>
        <taxon>Archosauria</taxon>
        <taxon>Dinosauria</taxon>
        <taxon>Saurischia</taxon>
        <taxon>Theropoda</taxon>
        <taxon>Coelurosauria</taxon>
        <taxon>Aves</taxon>
        <taxon>Neognathae</taxon>
        <taxon>Neoaves</taxon>
        <taxon>Telluraves</taxon>
        <taxon>Australaves</taxon>
        <taxon>Passeriformes</taxon>
        <taxon>Corvoidea</taxon>
        <taxon>Pachycephalidae</taxon>
        <taxon>Daphoenositta</taxon>
    </lineage>
</organism>
<keyword evidence="1" id="KW-0391">Immunity</keyword>
<dbReference type="PROSITE" id="PS50835">
    <property type="entry name" value="IG_LIKE"/>
    <property type="match status" value="1"/>
</dbReference>
<gene>
    <name evidence="5" type="primary">Ighv364d_4</name>
    <name evidence="5" type="ORF">DAPCHR_R14879</name>
</gene>
<dbReference type="InterPro" id="IPR013783">
    <property type="entry name" value="Ig-like_fold"/>
</dbReference>
<reference evidence="5 6" key="1">
    <citation type="submission" date="2019-09" db="EMBL/GenBank/DDBJ databases">
        <title>Bird 10,000 Genomes (B10K) Project - Family phase.</title>
        <authorList>
            <person name="Zhang G."/>
        </authorList>
    </citation>
    <scope>NUCLEOTIDE SEQUENCE [LARGE SCALE GENOMIC DNA]</scope>
    <source>
        <strain evidence="5">B10K-DU-029-47</strain>
        <tissue evidence="5">Heart</tissue>
    </source>
</reference>
<dbReference type="InterPro" id="IPR036179">
    <property type="entry name" value="Ig-like_dom_sf"/>
</dbReference>
<keyword evidence="6" id="KW-1185">Reference proteome</keyword>
<proteinExistence type="predicted"/>
<dbReference type="AlphaFoldDB" id="A0A7K6G513"/>
<evidence type="ECO:0000313" key="6">
    <source>
        <dbReference type="Proteomes" id="UP000557315"/>
    </source>
</evidence>
<dbReference type="SMART" id="SM00406">
    <property type="entry name" value="IGv"/>
    <property type="match status" value="1"/>
</dbReference>
<sequence length="72" mass="7954">GFDFSQFGMGWMRQRPGKALEYVASIHKDGRTIYAPLVKGRFTISRDNGQSSVALAMSGLKDEDSGTYFCAK</sequence>
<dbReference type="EMBL" id="VZRO01009480">
    <property type="protein sequence ID" value="NWV58400.1"/>
    <property type="molecule type" value="Genomic_DNA"/>
</dbReference>
<dbReference type="PANTHER" id="PTHR23266">
    <property type="entry name" value="IMMUNOGLOBULIN HEAVY CHAIN"/>
    <property type="match status" value="1"/>
</dbReference>
<accession>A0A7K6G513</accession>
<keyword evidence="3" id="KW-1280">Immunoglobulin</keyword>
<dbReference type="InterPro" id="IPR007110">
    <property type="entry name" value="Ig-like_dom"/>
</dbReference>
<dbReference type="GO" id="GO:0019814">
    <property type="term" value="C:immunoglobulin complex"/>
    <property type="evidence" value="ECO:0007669"/>
    <property type="project" value="UniProtKB-KW"/>
</dbReference>
<dbReference type="SUPFAM" id="SSF48726">
    <property type="entry name" value="Immunoglobulin"/>
    <property type="match status" value="1"/>
</dbReference>
<feature type="non-terminal residue" evidence="5">
    <location>
        <position position="1"/>
    </location>
</feature>
<evidence type="ECO:0000256" key="1">
    <source>
        <dbReference type="ARBA" id="ARBA00022859"/>
    </source>
</evidence>
<dbReference type="Proteomes" id="UP000557315">
    <property type="component" value="Unassembled WGS sequence"/>
</dbReference>
<comment type="caution">
    <text evidence="5">The sequence shown here is derived from an EMBL/GenBank/DDBJ whole genome shotgun (WGS) entry which is preliminary data.</text>
</comment>
<name>A0A7K6G513_9CORV</name>
<dbReference type="InterPro" id="IPR050199">
    <property type="entry name" value="IgHV"/>
</dbReference>
<dbReference type="GO" id="GO:0002250">
    <property type="term" value="P:adaptive immune response"/>
    <property type="evidence" value="ECO:0007669"/>
    <property type="project" value="UniProtKB-KW"/>
</dbReference>
<dbReference type="Gene3D" id="2.60.40.10">
    <property type="entry name" value="Immunoglobulins"/>
    <property type="match status" value="1"/>
</dbReference>
<feature type="non-terminal residue" evidence="5">
    <location>
        <position position="72"/>
    </location>
</feature>
<keyword evidence="2" id="KW-1064">Adaptive immunity</keyword>
<dbReference type="GO" id="GO:0005576">
    <property type="term" value="C:extracellular region"/>
    <property type="evidence" value="ECO:0007669"/>
    <property type="project" value="UniProtKB-ARBA"/>
</dbReference>
<protein>
    <submittedName>
        <fullName evidence="5">HV64D protein</fullName>
    </submittedName>
</protein>
<evidence type="ECO:0000259" key="4">
    <source>
        <dbReference type="PROSITE" id="PS50835"/>
    </source>
</evidence>
<dbReference type="InterPro" id="IPR013106">
    <property type="entry name" value="Ig_V-set"/>
</dbReference>
<dbReference type="Pfam" id="PF07686">
    <property type="entry name" value="V-set"/>
    <property type="match status" value="1"/>
</dbReference>
<evidence type="ECO:0000313" key="5">
    <source>
        <dbReference type="EMBL" id="NWV58400.1"/>
    </source>
</evidence>
<evidence type="ECO:0000256" key="3">
    <source>
        <dbReference type="ARBA" id="ARBA00043265"/>
    </source>
</evidence>